<dbReference type="KEGG" id="npi:G7071_15265"/>
<proteinExistence type="predicted"/>
<reference evidence="1 2" key="1">
    <citation type="submission" date="2020-03" db="EMBL/GenBank/DDBJ databases">
        <title>Nocardioides sp. nov., isolated from fish.</title>
        <authorList>
            <person name="Hyun D.-W."/>
            <person name="Bae J.-W."/>
        </authorList>
    </citation>
    <scope>NUCLEOTIDE SEQUENCE [LARGE SCALE GENOMIC DNA]</scope>
    <source>
        <strain evidence="1 2">HDW12A</strain>
    </source>
</reference>
<evidence type="ECO:0000313" key="1">
    <source>
        <dbReference type="EMBL" id="QIK76575.1"/>
    </source>
</evidence>
<dbReference type="EMBL" id="CP049866">
    <property type="protein sequence ID" value="QIK76575.1"/>
    <property type="molecule type" value="Genomic_DNA"/>
</dbReference>
<accession>A0A6G7YIL1</accession>
<name>A0A6G7YIL1_9ACTN</name>
<evidence type="ECO:0000313" key="2">
    <source>
        <dbReference type="Proteomes" id="UP000502035"/>
    </source>
</evidence>
<protein>
    <submittedName>
        <fullName evidence="1">Uncharacterized protein</fullName>
    </submittedName>
</protein>
<dbReference type="AlphaFoldDB" id="A0A6G7YIL1"/>
<organism evidence="1 2">
    <name type="scientific">Nocardioides piscis</name>
    <dbReference type="NCBI Taxonomy" id="2714938"/>
    <lineage>
        <taxon>Bacteria</taxon>
        <taxon>Bacillati</taxon>
        <taxon>Actinomycetota</taxon>
        <taxon>Actinomycetes</taxon>
        <taxon>Propionibacteriales</taxon>
        <taxon>Nocardioidaceae</taxon>
        <taxon>Nocardioides</taxon>
    </lineage>
</organism>
<dbReference type="Proteomes" id="UP000502035">
    <property type="component" value="Chromosome"/>
</dbReference>
<dbReference type="RefSeq" id="WP_166320133.1">
    <property type="nucleotide sequence ID" value="NZ_CP049866.1"/>
</dbReference>
<sequence>MSLHLPLSARLAWWTTAWLRGTEVTDHVLDAVTDGDLLHLVDGPAGRVPMLELLREARSSGATGAGLALPVEGDLLGLGGPRALNEAALEVGEAVVLGSLAAVPEVVGEVVLWRVLPASPRQLPDVGEADRALRAALVDAANALAGLDVARWRPEAADLLMNLRHRPAMVAPAGTPARCADLAARSLQGWALVDVALQDDGGAVSASEIEARRDALRPLERASRRALVAACSPEVWPPE</sequence>
<gene>
    <name evidence="1" type="ORF">G7071_15265</name>
</gene>
<keyword evidence="2" id="KW-1185">Reference proteome</keyword>